<comment type="caution">
    <text evidence="1">Lacks conserved residue(s) required for the propagation of feature annotation.</text>
</comment>
<dbReference type="Pfam" id="PF02210">
    <property type="entry name" value="Laminin_G_2"/>
    <property type="match status" value="1"/>
</dbReference>
<dbReference type="PROSITE" id="PS50025">
    <property type="entry name" value="LAM_G_DOMAIN"/>
    <property type="match status" value="1"/>
</dbReference>
<evidence type="ECO:0000313" key="3">
    <source>
        <dbReference type="EMBL" id="CAF4404566.1"/>
    </source>
</evidence>
<evidence type="ECO:0000313" key="4">
    <source>
        <dbReference type="Proteomes" id="UP000663844"/>
    </source>
</evidence>
<gene>
    <name evidence="3" type="ORF">OXD698_LOCUS51660</name>
</gene>
<dbReference type="SUPFAM" id="SSF49899">
    <property type="entry name" value="Concanavalin A-like lectins/glucanases"/>
    <property type="match status" value="1"/>
</dbReference>
<evidence type="ECO:0000256" key="1">
    <source>
        <dbReference type="PROSITE-ProRule" id="PRU00122"/>
    </source>
</evidence>
<reference evidence="3" key="1">
    <citation type="submission" date="2021-02" db="EMBL/GenBank/DDBJ databases">
        <authorList>
            <person name="Nowell W R."/>
        </authorList>
    </citation>
    <scope>NUCLEOTIDE SEQUENCE</scope>
</reference>
<dbReference type="InterPro" id="IPR001791">
    <property type="entry name" value="Laminin_G"/>
</dbReference>
<comment type="caution">
    <text evidence="3">The sequence shown here is derived from an EMBL/GenBank/DDBJ whole genome shotgun (WGS) entry which is preliminary data.</text>
</comment>
<feature type="domain" description="Laminin G" evidence="2">
    <location>
        <begin position="1"/>
        <end position="88"/>
    </location>
</feature>
<proteinExistence type="predicted"/>
<sequence length="108" mass="11643">DMNYRIELIVDNRVNRSTLSTNGIRNAVSLQPVLYVGGIPNSNTINLTGSGLNSYGFQGCLSSFIVDGRLLDYQTALVLHGKVKMNICSVSAKVDSSDMTSNENSGKL</sequence>
<dbReference type="AlphaFoldDB" id="A0A820PCR1"/>
<protein>
    <recommendedName>
        <fullName evidence="2">Laminin G domain-containing protein</fullName>
    </recommendedName>
</protein>
<feature type="non-terminal residue" evidence="3">
    <location>
        <position position="1"/>
    </location>
</feature>
<name>A0A820PCR1_9BILA</name>
<evidence type="ECO:0000259" key="2">
    <source>
        <dbReference type="PROSITE" id="PS50025"/>
    </source>
</evidence>
<dbReference type="EMBL" id="CAJOAZ010026813">
    <property type="protein sequence ID" value="CAF4404566.1"/>
    <property type="molecule type" value="Genomic_DNA"/>
</dbReference>
<dbReference type="Gene3D" id="2.60.120.200">
    <property type="match status" value="1"/>
</dbReference>
<dbReference type="InterPro" id="IPR013320">
    <property type="entry name" value="ConA-like_dom_sf"/>
</dbReference>
<dbReference type="Proteomes" id="UP000663844">
    <property type="component" value="Unassembled WGS sequence"/>
</dbReference>
<organism evidence="3 4">
    <name type="scientific">Adineta steineri</name>
    <dbReference type="NCBI Taxonomy" id="433720"/>
    <lineage>
        <taxon>Eukaryota</taxon>
        <taxon>Metazoa</taxon>
        <taxon>Spiralia</taxon>
        <taxon>Gnathifera</taxon>
        <taxon>Rotifera</taxon>
        <taxon>Eurotatoria</taxon>
        <taxon>Bdelloidea</taxon>
        <taxon>Adinetida</taxon>
        <taxon>Adinetidae</taxon>
        <taxon>Adineta</taxon>
    </lineage>
</organism>
<accession>A0A820PCR1</accession>